<dbReference type="RefSeq" id="WP_406694312.1">
    <property type="nucleotide sequence ID" value="NZ_CP155447.1"/>
</dbReference>
<protein>
    <submittedName>
        <fullName evidence="2">Polymorphic toxin-type HINT domain-containing protein</fullName>
    </submittedName>
</protein>
<dbReference type="Gene3D" id="1.25.40.10">
    <property type="entry name" value="Tetratricopeptide repeat domain"/>
    <property type="match status" value="1"/>
</dbReference>
<keyword evidence="1" id="KW-0732">Signal</keyword>
<dbReference type="InterPro" id="IPR036844">
    <property type="entry name" value="Hint_dom_sf"/>
</dbReference>
<dbReference type="EMBL" id="CP155447">
    <property type="protein sequence ID" value="XBH01573.1"/>
    <property type="molecule type" value="Genomic_DNA"/>
</dbReference>
<name>A0AAU7C8U2_9BACT</name>
<evidence type="ECO:0000313" key="2">
    <source>
        <dbReference type="EMBL" id="XBH01573.1"/>
    </source>
</evidence>
<organism evidence="2">
    <name type="scientific">Singulisphaera sp. Ch08</name>
    <dbReference type="NCBI Taxonomy" id="3120278"/>
    <lineage>
        <taxon>Bacteria</taxon>
        <taxon>Pseudomonadati</taxon>
        <taxon>Planctomycetota</taxon>
        <taxon>Planctomycetia</taxon>
        <taxon>Isosphaerales</taxon>
        <taxon>Isosphaeraceae</taxon>
        <taxon>Singulisphaera</taxon>
    </lineage>
</organism>
<accession>A0AAU7C8U2</accession>
<dbReference type="Pfam" id="PF07591">
    <property type="entry name" value="PT-HINT"/>
    <property type="match status" value="1"/>
</dbReference>
<dbReference type="SUPFAM" id="SSF51294">
    <property type="entry name" value="Hedgehog/intein (Hint) domain"/>
    <property type="match status" value="1"/>
</dbReference>
<sequence>MLAHALPRNAATTILALLVAAGSPPASVVGGNPADMAAYEAAKAQVGRDPDAHVRLALWCETHGLKAERLKHLAIAVIANPRHSMARGLMGLVDYHGRWQRPESIPDKVRADAEFSATLAEYNTRRAKLANTADAHWKLALWCEEKGLKAEATAHLSSVVRLDPSREAAWKRLGCKKHNGRWMTEVEIAEEKAENQAQKQADKRWRPLLEKWQGWLSSKSKRQVAEDLLAGVTDPRAVPAVCAVFAAGEAPSQVIAVRVLGQIDSGAASRALAMLAVFGESAEIRRVAIETLKQRDPREFARLLTGLLQETIAYEVRPVGGPGSPGALFVKGKKLNVQRLYAPPAMPNIPLFAGEPVAYDAEGLPVVSRLNGLGTLRHVTKSQLIPALSSRQFADYRPSDPAVAAALTDYRANPIGQLDRFFRDHPYNRQAFLANPDAYFRQYVTGMTIGRETATSTPVASETLIPVGQIVREYQRAAISAQQQLAEDAAAIEAHNADVKKLNDSVVRVLDEVSGLDLGADIDAWKAWWIDLQGYAYLPAPDQPAPTIVQNVPLAYQPKFVPVPTLVSPAGPTTTSTDIVIQPISKIASCFGAGTQVRTFQGPQSIESLHVGDRVLAQDLKTGALSYQPILVVLHNPPSSTFRIRMTGDAEPIVSSPFHRFWKAGQGWVMARDLKAGDTLRMLDGLAQVESVEAGTVQPVFNLEVAADHDFFVGHRGTLVHDNTIPRLRLDPFDAEPSLSSLAR</sequence>
<reference evidence="2" key="1">
    <citation type="submission" date="2024-05" db="EMBL/GenBank/DDBJ databases">
        <title>Planctomycetes of the genus Singulisphaera possess chitinolytic capabilities.</title>
        <authorList>
            <person name="Ivanova A."/>
        </authorList>
    </citation>
    <scope>NUCLEOTIDE SEQUENCE</scope>
    <source>
        <strain evidence="2">Ch08T</strain>
    </source>
</reference>
<dbReference type="AlphaFoldDB" id="A0AAU7C8U2"/>
<proteinExistence type="predicted"/>
<feature type="chain" id="PRO_5043605004" evidence="1">
    <location>
        <begin position="29"/>
        <end position="744"/>
    </location>
</feature>
<dbReference type="InterPro" id="IPR011990">
    <property type="entry name" value="TPR-like_helical_dom_sf"/>
</dbReference>
<evidence type="ECO:0000256" key="1">
    <source>
        <dbReference type="SAM" id="SignalP"/>
    </source>
</evidence>
<dbReference type="Gene3D" id="2.170.16.10">
    <property type="entry name" value="Hedgehog/Intein (Hint) domain"/>
    <property type="match status" value="1"/>
</dbReference>
<gene>
    <name evidence="2" type="ORF">V5E97_24880</name>
</gene>
<feature type="signal peptide" evidence="1">
    <location>
        <begin position="1"/>
        <end position="28"/>
    </location>
</feature>
<dbReference type="CDD" id="cd00081">
    <property type="entry name" value="Hint"/>
    <property type="match status" value="1"/>
</dbReference>